<keyword evidence="7" id="KW-0508">mRNA splicing</keyword>
<dbReference type="OrthoDB" id="1099063at2759"/>
<dbReference type="Pfam" id="PF00076">
    <property type="entry name" value="RRM_1"/>
    <property type="match status" value="1"/>
</dbReference>
<gene>
    <name evidence="12" type="primary">LOC118411021</name>
</gene>
<dbReference type="SUPFAM" id="SSF54928">
    <property type="entry name" value="RNA-binding domain, RBD"/>
    <property type="match status" value="1"/>
</dbReference>
<feature type="domain" description="RRM" evidence="10">
    <location>
        <begin position="24"/>
        <end position="90"/>
    </location>
</feature>
<proteinExistence type="inferred from homology"/>
<dbReference type="PROSITE" id="PS50102">
    <property type="entry name" value="RRM"/>
    <property type="match status" value="1"/>
</dbReference>
<dbReference type="GO" id="GO:0003729">
    <property type="term" value="F:mRNA binding"/>
    <property type="evidence" value="ECO:0000318"/>
    <property type="project" value="GO_Central"/>
</dbReference>
<evidence type="ECO:0000256" key="1">
    <source>
        <dbReference type="ARBA" id="ARBA00004123"/>
    </source>
</evidence>
<evidence type="ECO:0000256" key="2">
    <source>
        <dbReference type="ARBA" id="ARBA00010269"/>
    </source>
</evidence>
<evidence type="ECO:0000313" key="12">
    <source>
        <dbReference type="RefSeq" id="XP_035668918.1"/>
    </source>
</evidence>
<evidence type="ECO:0000259" key="10">
    <source>
        <dbReference type="PROSITE" id="PS50102"/>
    </source>
</evidence>
<sequence>MHNHGGCRGPGTRKLYGPPVRTNYRLIVKNLTSRCSWQDLKDYMREAGEVTYADVHKQNRNEGIVELATYPDMENAWRKLDGTEIYGCKM</sequence>
<dbReference type="PANTHER" id="PTHR23003:SF51">
    <property type="entry name" value="SERINE-ARGININE PROTEIN 55"/>
    <property type="match status" value="1"/>
</dbReference>
<evidence type="ECO:0000256" key="7">
    <source>
        <dbReference type="ARBA" id="ARBA00023187"/>
    </source>
</evidence>
<dbReference type="GO" id="GO:0005634">
    <property type="term" value="C:nucleus"/>
    <property type="evidence" value="ECO:0000318"/>
    <property type="project" value="GO_Central"/>
</dbReference>
<dbReference type="InterPro" id="IPR012677">
    <property type="entry name" value="Nucleotide-bd_a/b_plait_sf"/>
</dbReference>
<dbReference type="Gene3D" id="3.30.70.330">
    <property type="match status" value="1"/>
</dbReference>
<evidence type="ECO:0000256" key="8">
    <source>
        <dbReference type="ARBA" id="ARBA00023242"/>
    </source>
</evidence>
<dbReference type="InterPro" id="IPR035979">
    <property type="entry name" value="RBD_domain_sf"/>
</dbReference>
<keyword evidence="4" id="KW-0507">mRNA processing</keyword>
<evidence type="ECO:0000256" key="3">
    <source>
        <dbReference type="ARBA" id="ARBA00022553"/>
    </source>
</evidence>
<dbReference type="SMART" id="SM00360">
    <property type="entry name" value="RRM"/>
    <property type="match status" value="1"/>
</dbReference>
<keyword evidence="3" id="KW-0597">Phosphoprotein</keyword>
<keyword evidence="8" id="KW-0539">Nucleus</keyword>
<evidence type="ECO:0000256" key="9">
    <source>
        <dbReference type="PROSITE-ProRule" id="PRU00176"/>
    </source>
</evidence>
<dbReference type="RefSeq" id="XP_035668918.1">
    <property type="nucleotide sequence ID" value="XM_035813025.1"/>
</dbReference>
<evidence type="ECO:0000256" key="4">
    <source>
        <dbReference type="ARBA" id="ARBA00022664"/>
    </source>
</evidence>
<evidence type="ECO:0000256" key="5">
    <source>
        <dbReference type="ARBA" id="ARBA00022737"/>
    </source>
</evidence>
<reference evidence="12" key="2">
    <citation type="submission" date="2025-08" db="UniProtKB">
        <authorList>
            <consortium name="RefSeq"/>
        </authorList>
    </citation>
    <scope>IDENTIFICATION</scope>
    <source>
        <strain evidence="12">S238N-H82</strain>
        <tissue evidence="12">Testes</tissue>
    </source>
</reference>
<accession>A0A9J7KSD2</accession>
<dbReference type="InterPro" id="IPR050374">
    <property type="entry name" value="RRT5_SRSF_SR"/>
</dbReference>
<dbReference type="KEGG" id="bfo:118411021"/>
<evidence type="ECO:0000313" key="11">
    <source>
        <dbReference type="Proteomes" id="UP000001554"/>
    </source>
</evidence>
<dbReference type="Proteomes" id="UP000001554">
    <property type="component" value="Chromosome 1"/>
</dbReference>
<keyword evidence="11" id="KW-1185">Reference proteome</keyword>
<comment type="similarity">
    <text evidence="2">Belongs to the splicing factor SR family.</text>
</comment>
<dbReference type="FunFam" id="3.30.70.330:FF:000028">
    <property type="entry name" value="Putative serine/arginine-rich splicing factor 4"/>
    <property type="match status" value="1"/>
</dbReference>
<dbReference type="PANTHER" id="PTHR23003">
    <property type="entry name" value="RNA RECOGNITION MOTIF RRM DOMAIN CONTAINING PROTEIN"/>
    <property type="match status" value="1"/>
</dbReference>
<organism evidence="11 12">
    <name type="scientific">Branchiostoma floridae</name>
    <name type="common">Florida lancelet</name>
    <name type="synonym">Amphioxus</name>
    <dbReference type="NCBI Taxonomy" id="7739"/>
    <lineage>
        <taxon>Eukaryota</taxon>
        <taxon>Metazoa</taxon>
        <taxon>Chordata</taxon>
        <taxon>Cephalochordata</taxon>
        <taxon>Leptocardii</taxon>
        <taxon>Amphioxiformes</taxon>
        <taxon>Branchiostomatidae</taxon>
        <taxon>Branchiostoma</taxon>
    </lineage>
</organism>
<dbReference type="GO" id="GO:0006397">
    <property type="term" value="P:mRNA processing"/>
    <property type="evidence" value="ECO:0007669"/>
    <property type="project" value="UniProtKB-KW"/>
</dbReference>
<dbReference type="AlphaFoldDB" id="A0A9J7KSD2"/>
<keyword evidence="6 9" id="KW-0694">RNA-binding</keyword>
<dbReference type="GO" id="GO:0008380">
    <property type="term" value="P:RNA splicing"/>
    <property type="evidence" value="ECO:0007669"/>
    <property type="project" value="UniProtKB-KW"/>
</dbReference>
<evidence type="ECO:0000256" key="6">
    <source>
        <dbReference type="ARBA" id="ARBA00022884"/>
    </source>
</evidence>
<comment type="subcellular location">
    <subcellularLocation>
        <location evidence="1">Nucleus</location>
    </subcellularLocation>
</comment>
<reference evidence="11" key="1">
    <citation type="journal article" date="2020" name="Nat. Ecol. Evol.">
        <title>Deeply conserved synteny resolves early events in vertebrate evolution.</title>
        <authorList>
            <person name="Simakov O."/>
            <person name="Marletaz F."/>
            <person name="Yue J.X."/>
            <person name="O'Connell B."/>
            <person name="Jenkins J."/>
            <person name="Brandt A."/>
            <person name="Calef R."/>
            <person name="Tung C.H."/>
            <person name="Huang T.K."/>
            <person name="Schmutz J."/>
            <person name="Satoh N."/>
            <person name="Yu J.K."/>
            <person name="Putnam N.H."/>
            <person name="Green R.E."/>
            <person name="Rokhsar D.S."/>
        </authorList>
    </citation>
    <scope>NUCLEOTIDE SEQUENCE [LARGE SCALE GENOMIC DNA]</scope>
    <source>
        <strain evidence="11">S238N-H82</strain>
    </source>
</reference>
<name>A0A9J7KSD2_BRAFL</name>
<dbReference type="InterPro" id="IPR000504">
    <property type="entry name" value="RRM_dom"/>
</dbReference>
<keyword evidence="5" id="KW-0677">Repeat</keyword>
<dbReference type="GO" id="GO:0005737">
    <property type="term" value="C:cytoplasm"/>
    <property type="evidence" value="ECO:0000318"/>
    <property type="project" value="GO_Central"/>
</dbReference>
<dbReference type="GeneID" id="118411021"/>
<protein>
    <submittedName>
        <fullName evidence="12">Serine/arginine-rich splicing factor 6-like</fullName>
    </submittedName>
</protein>